<dbReference type="InterPro" id="IPR011049">
    <property type="entry name" value="Serralysin-like_metalloprot_C"/>
</dbReference>
<accession>A0A0P1FF62</accession>
<evidence type="ECO:0000313" key="2">
    <source>
        <dbReference type="EMBL" id="CUH66787.1"/>
    </source>
</evidence>
<dbReference type="RefSeq" id="WP_058263350.1">
    <property type="nucleotide sequence ID" value="NZ_CP051181.1"/>
</dbReference>
<sequence>MLQLLAILGITLVGAMVFDLSSDEEGNDSSEDDPSEEDFGDVQIDPEILPIDDILLGTEGDDDLTTAPDDAQSIFTASESLEDHVNDDAETVSALEGDDEIEIGNGDQAFGGPGSDIFVANYSFENGLGAAVVEDFEPETETIALRIGGAPSNALPDHETFNLEDDIEVEESQEAGTTIFVEGEAACELPDVTGLTVVWAQNEVSPDHIMDSNQTFFNLDGTPFDGVRNDIDVVVYRFYNYSS</sequence>
<dbReference type="EMBL" id="CYSA01000025">
    <property type="protein sequence ID" value="CUH66787.1"/>
    <property type="molecule type" value="Genomic_DNA"/>
</dbReference>
<dbReference type="SUPFAM" id="SSF51120">
    <property type="entry name" value="beta-Roll"/>
    <property type="match status" value="1"/>
</dbReference>
<reference evidence="2 3" key="1">
    <citation type="submission" date="2015-09" db="EMBL/GenBank/DDBJ databases">
        <authorList>
            <consortium name="Swine Surveillance"/>
        </authorList>
    </citation>
    <scope>NUCLEOTIDE SEQUENCE [LARGE SCALE GENOMIC DNA]</scope>
    <source>
        <strain evidence="2 3">CECT 4357</strain>
    </source>
</reference>
<organism evidence="2 3">
    <name type="scientific">Thalassovita gelatinovora</name>
    <name type="common">Thalassobius gelatinovorus</name>
    <dbReference type="NCBI Taxonomy" id="53501"/>
    <lineage>
        <taxon>Bacteria</taxon>
        <taxon>Pseudomonadati</taxon>
        <taxon>Pseudomonadota</taxon>
        <taxon>Alphaproteobacteria</taxon>
        <taxon>Rhodobacterales</taxon>
        <taxon>Roseobacteraceae</taxon>
        <taxon>Thalassovita</taxon>
    </lineage>
</organism>
<proteinExistence type="predicted"/>
<dbReference type="STRING" id="53501.SAMN04488043_105174"/>
<dbReference type="AlphaFoldDB" id="A0A0P1FF62"/>
<feature type="region of interest" description="Disordered" evidence="1">
    <location>
        <begin position="22"/>
        <end position="44"/>
    </location>
</feature>
<evidence type="ECO:0000313" key="3">
    <source>
        <dbReference type="Proteomes" id="UP000051587"/>
    </source>
</evidence>
<dbReference type="Gene3D" id="2.150.10.10">
    <property type="entry name" value="Serralysin-like metalloprotease, C-terminal"/>
    <property type="match status" value="1"/>
</dbReference>
<keyword evidence="3" id="KW-1185">Reference proteome</keyword>
<evidence type="ECO:0000256" key="1">
    <source>
        <dbReference type="SAM" id="MobiDB-lite"/>
    </source>
</evidence>
<name>A0A0P1FF62_THAGE</name>
<feature type="compositionally biased region" description="Acidic residues" evidence="1">
    <location>
        <begin position="22"/>
        <end position="40"/>
    </location>
</feature>
<gene>
    <name evidence="2" type="ORF">TG4357_02637</name>
</gene>
<protein>
    <submittedName>
        <fullName evidence="2">Uncharacterized protein</fullName>
    </submittedName>
</protein>
<dbReference type="Proteomes" id="UP000051587">
    <property type="component" value="Unassembled WGS sequence"/>
</dbReference>